<sequence>MAMMPDIEQQPADLVIILITGPENPKRLPSAFFLAAAAAVQEQNVVMYFTGPATELLRKGVAENLYPMPGGKSVKDFMKLARDNGVQIMGCVQSLDLNGMTKEDLAEELPLFTPTQALPALATAGRILTW</sequence>
<dbReference type="PANTHER" id="PTHR34655">
    <property type="entry name" value="CONSERVED WITHIN P. AEROPHILUM"/>
    <property type="match status" value="1"/>
</dbReference>
<dbReference type="EMBL" id="LR778114">
    <property type="protein sequence ID" value="CAB1128611.1"/>
    <property type="molecule type" value="Genomic_DNA"/>
</dbReference>
<keyword evidence="2" id="KW-1185">Reference proteome</keyword>
<organism evidence="1 2">
    <name type="scientific">Candidatus Hydrogenisulfobacillus filiaventi</name>
    <dbReference type="NCBI Taxonomy" id="2707344"/>
    <lineage>
        <taxon>Bacteria</taxon>
        <taxon>Bacillati</taxon>
        <taxon>Bacillota</taxon>
        <taxon>Clostridia</taxon>
        <taxon>Eubacteriales</taxon>
        <taxon>Clostridiales Family XVII. Incertae Sedis</taxon>
        <taxon>Candidatus Hydrogenisulfobacillus</taxon>
    </lineage>
</organism>
<dbReference type="InterPro" id="IPR027396">
    <property type="entry name" value="DsrEFH-like"/>
</dbReference>
<dbReference type="AlphaFoldDB" id="A0A6F8ZFF7"/>
<dbReference type="Proteomes" id="UP000503399">
    <property type="component" value="Chromosome"/>
</dbReference>
<dbReference type="Pfam" id="PF02635">
    <property type="entry name" value="DsrE"/>
    <property type="match status" value="1"/>
</dbReference>
<dbReference type="KEGG" id="hfv:R50_1105"/>
<evidence type="ECO:0000313" key="2">
    <source>
        <dbReference type="Proteomes" id="UP000503399"/>
    </source>
</evidence>
<dbReference type="InterPro" id="IPR003787">
    <property type="entry name" value="Sulphur_relay_DsrE/F-like"/>
</dbReference>
<proteinExistence type="predicted"/>
<evidence type="ECO:0000313" key="1">
    <source>
        <dbReference type="EMBL" id="CAB1128611.1"/>
    </source>
</evidence>
<reference evidence="1 2" key="1">
    <citation type="submission" date="2020-02" db="EMBL/GenBank/DDBJ databases">
        <authorList>
            <person name="Hogendoorn C."/>
        </authorList>
    </citation>
    <scope>NUCLEOTIDE SEQUENCE [LARGE SCALE GENOMIC DNA]</scope>
    <source>
        <strain evidence="1">R501</strain>
    </source>
</reference>
<name>A0A6F8ZFF7_9FIRM</name>
<dbReference type="PANTHER" id="PTHR34655:SF2">
    <property type="entry name" value="PEROXIREDOXIN FAMILY PROTEIN"/>
    <property type="match status" value="1"/>
</dbReference>
<protein>
    <submittedName>
        <fullName evidence="1">DrsE domain-containing protein</fullName>
    </submittedName>
</protein>
<accession>A0A6F8ZFF7</accession>
<gene>
    <name evidence="1" type="ORF">R50_1105</name>
</gene>
<dbReference type="Gene3D" id="3.40.1260.10">
    <property type="entry name" value="DsrEFH-like"/>
    <property type="match status" value="1"/>
</dbReference>
<dbReference type="SUPFAM" id="SSF75169">
    <property type="entry name" value="DsrEFH-like"/>
    <property type="match status" value="1"/>
</dbReference>